<reference evidence="19 20" key="1">
    <citation type="submission" date="2017-11" db="EMBL/GenBank/DDBJ databases">
        <title>Draft genome sequence of Mitsuaria sp. HWN-4.</title>
        <authorList>
            <person name="Gundlapally S.R."/>
        </authorList>
    </citation>
    <scope>NUCLEOTIDE SEQUENCE [LARGE SCALE GENOMIC DNA]</scope>
    <source>
        <strain evidence="19 20">HWN-4</strain>
    </source>
</reference>
<evidence type="ECO:0000259" key="18">
    <source>
        <dbReference type="Pfam" id="PF07715"/>
    </source>
</evidence>
<keyword evidence="6 14" id="KW-0812">Transmembrane</keyword>
<dbReference type="Gene3D" id="2.170.130.10">
    <property type="entry name" value="TonB-dependent receptor, plug domain"/>
    <property type="match status" value="1"/>
</dbReference>
<evidence type="ECO:0000313" key="19">
    <source>
        <dbReference type="EMBL" id="PIM52882.1"/>
    </source>
</evidence>
<evidence type="ECO:0000256" key="8">
    <source>
        <dbReference type="ARBA" id="ARBA00023004"/>
    </source>
</evidence>
<protein>
    <submittedName>
        <fullName evidence="19">TonB-dependent receptor</fullName>
    </submittedName>
</protein>
<keyword evidence="7" id="KW-0732">Signal</keyword>
<evidence type="ECO:0000256" key="9">
    <source>
        <dbReference type="ARBA" id="ARBA00023065"/>
    </source>
</evidence>
<evidence type="ECO:0000256" key="4">
    <source>
        <dbReference type="ARBA" id="ARBA00022452"/>
    </source>
</evidence>
<keyword evidence="9" id="KW-0406">Ion transport</keyword>
<keyword evidence="4 14" id="KW-1134">Transmembrane beta strand</keyword>
<dbReference type="Proteomes" id="UP000231501">
    <property type="component" value="Unassembled WGS sequence"/>
</dbReference>
<evidence type="ECO:0000259" key="17">
    <source>
        <dbReference type="Pfam" id="PF00593"/>
    </source>
</evidence>
<dbReference type="InterPro" id="IPR039426">
    <property type="entry name" value="TonB-dep_rcpt-like"/>
</dbReference>
<evidence type="ECO:0000256" key="3">
    <source>
        <dbReference type="ARBA" id="ARBA00022448"/>
    </source>
</evidence>
<evidence type="ECO:0000256" key="6">
    <source>
        <dbReference type="ARBA" id="ARBA00022692"/>
    </source>
</evidence>
<comment type="subcellular location">
    <subcellularLocation>
        <location evidence="1 14">Cell outer membrane</location>
        <topology evidence="1 14">Multi-pass membrane protein</topology>
    </subcellularLocation>
</comment>
<name>A0A2G9C966_9BURK</name>
<keyword evidence="10 15" id="KW-0798">TonB box</keyword>
<feature type="region of interest" description="Disordered" evidence="16">
    <location>
        <begin position="61"/>
        <end position="87"/>
    </location>
</feature>
<dbReference type="InterPro" id="IPR037066">
    <property type="entry name" value="Plug_dom_sf"/>
</dbReference>
<dbReference type="SUPFAM" id="SSF56935">
    <property type="entry name" value="Porins"/>
    <property type="match status" value="1"/>
</dbReference>
<dbReference type="GO" id="GO:0015344">
    <property type="term" value="F:siderophore uptake transmembrane transporter activity"/>
    <property type="evidence" value="ECO:0007669"/>
    <property type="project" value="TreeGrafter"/>
</dbReference>
<accession>A0A2G9C966</accession>
<evidence type="ECO:0000256" key="12">
    <source>
        <dbReference type="ARBA" id="ARBA00023170"/>
    </source>
</evidence>
<feature type="domain" description="TonB-dependent receptor plug" evidence="18">
    <location>
        <begin position="106"/>
        <end position="218"/>
    </location>
</feature>
<dbReference type="CDD" id="cd01347">
    <property type="entry name" value="ligand_gated_channel"/>
    <property type="match status" value="1"/>
</dbReference>
<feature type="domain" description="TonB-dependent receptor-like beta-barrel" evidence="17">
    <location>
        <begin position="347"/>
        <end position="771"/>
    </location>
</feature>
<evidence type="ECO:0000256" key="2">
    <source>
        <dbReference type="ARBA" id="ARBA00009810"/>
    </source>
</evidence>
<evidence type="ECO:0000256" key="16">
    <source>
        <dbReference type="SAM" id="MobiDB-lite"/>
    </source>
</evidence>
<feature type="region of interest" description="Disordered" evidence="16">
    <location>
        <begin position="1"/>
        <end position="42"/>
    </location>
</feature>
<dbReference type="InterPro" id="IPR012910">
    <property type="entry name" value="Plug_dom"/>
</dbReference>
<gene>
    <name evidence="19" type="ORF">CS062_12265</name>
</gene>
<dbReference type="EMBL" id="PEOG01000029">
    <property type="protein sequence ID" value="PIM52882.1"/>
    <property type="molecule type" value="Genomic_DNA"/>
</dbReference>
<sequence>MDGSTTMHSGRRQCGEPRGPASRAARHNDPETPDMRPSSPLRRLPLAIALSLAFPAAWSQTATPEASSPPSSASEPASAAAPQDAPSDALSLNQVVVTGASTKTSKMKQSLSISSMGSEQIAKTGATSAAELLRAVPGLRSESSGGEGNANITVRGVPLSAGGSRYVQIQEDGLPVLLFGDIAFGTADQFLRADVNIDRLEVVRGGSASTLASNSPGGLINFISKTGKGEQGGSMALTGGLDHRLWRLEADYGGSLGRGTSFHIGGFQRQGEGGRPTGRTLEQGGQIKANLTQTFDAGYLRLHVKALDDRTPSLMPVPVQVVDGQIRTVAGIDPRQAFFLTSGLPADTTVDRNGNAVTTSTRDGLRVKSFAIGLETSLDLGQGWTLEDRFRRTSNSGRFMALFPADNGNNGANAFFTGTLFNTSLDDLGNTFNDLKLSRKFALAGGSATVLGGLFNGVQQVAQTWFWNQYNLSFSNNSARVVDAAGQPSTLPVSSGWDTWGGCCARTFDVQYTQTSPYLALAWEGGPVNVDLSVRRDGQRASGYTLAGNAQTRSWDPASRQEVDYKVSHTSYSGGVNYTVSSDLAVFGRVSNGVAFSADRLLYGNPLDGSVPVAINEIDQTELGLKWRDKSGLSLFVTAFDARTNESNYEVTTRTFTANRYRARGLELEGAYTSGPWRLTAGATWTHARIRSANDATLVGNKPRRQAALVWQLAPSYTVGDLELGAAVVGSGKSYGDDANTITMKAYAVVNAFVNYALTEKVMLGLSANNLFDKLAYTEIEGDGHAARALNGRTLRATLKIDF</sequence>
<dbReference type="InterPro" id="IPR036942">
    <property type="entry name" value="Beta-barrel_TonB_sf"/>
</dbReference>
<evidence type="ECO:0000256" key="10">
    <source>
        <dbReference type="ARBA" id="ARBA00023077"/>
    </source>
</evidence>
<dbReference type="PANTHER" id="PTHR32552">
    <property type="entry name" value="FERRICHROME IRON RECEPTOR-RELATED"/>
    <property type="match status" value="1"/>
</dbReference>
<evidence type="ECO:0000256" key="13">
    <source>
        <dbReference type="ARBA" id="ARBA00023237"/>
    </source>
</evidence>
<keyword evidence="13 14" id="KW-0998">Cell outer membrane</keyword>
<keyword evidence="5" id="KW-0410">Iron transport</keyword>
<comment type="similarity">
    <text evidence="2 14 15">Belongs to the TonB-dependent receptor family.</text>
</comment>
<dbReference type="Gene3D" id="2.40.170.20">
    <property type="entry name" value="TonB-dependent receptor, beta-barrel domain"/>
    <property type="match status" value="1"/>
</dbReference>
<organism evidence="19 20">
    <name type="scientific">Roseateles chitinivorans</name>
    <dbReference type="NCBI Taxonomy" id="2917965"/>
    <lineage>
        <taxon>Bacteria</taxon>
        <taxon>Pseudomonadati</taxon>
        <taxon>Pseudomonadota</taxon>
        <taxon>Betaproteobacteria</taxon>
        <taxon>Burkholderiales</taxon>
        <taxon>Sphaerotilaceae</taxon>
        <taxon>Roseateles</taxon>
    </lineage>
</organism>
<dbReference type="PROSITE" id="PS52016">
    <property type="entry name" value="TONB_DEPENDENT_REC_3"/>
    <property type="match status" value="1"/>
</dbReference>
<dbReference type="AlphaFoldDB" id="A0A2G9C966"/>
<keyword evidence="3 14" id="KW-0813">Transport</keyword>
<dbReference type="Pfam" id="PF00593">
    <property type="entry name" value="TonB_dep_Rec_b-barrel"/>
    <property type="match status" value="1"/>
</dbReference>
<evidence type="ECO:0000256" key="11">
    <source>
        <dbReference type="ARBA" id="ARBA00023136"/>
    </source>
</evidence>
<evidence type="ECO:0000256" key="14">
    <source>
        <dbReference type="PROSITE-ProRule" id="PRU01360"/>
    </source>
</evidence>
<evidence type="ECO:0000256" key="5">
    <source>
        <dbReference type="ARBA" id="ARBA00022496"/>
    </source>
</evidence>
<proteinExistence type="inferred from homology"/>
<keyword evidence="8" id="KW-0408">Iron</keyword>
<evidence type="ECO:0000256" key="15">
    <source>
        <dbReference type="RuleBase" id="RU003357"/>
    </source>
</evidence>
<dbReference type="InterPro" id="IPR000531">
    <property type="entry name" value="Beta-barrel_TonB"/>
</dbReference>
<keyword evidence="11 14" id="KW-0472">Membrane</keyword>
<dbReference type="GO" id="GO:0009279">
    <property type="term" value="C:cell outer membrane"/>
    <property type="evidence" value="ECO:0007669"/>
    <property type="project" value="UniProtKB-SubCell"/>
</dbReference>
<keyword evidence="20" id="KW-1185">Reference proteome</keyword>
<evidence type="ECO:0000313" key="20">
    <source>
        <dbReference type="Proteomes" id="UP000231501"/>
    </source>
</evidence>
<keyword evidence="12 19" id="KW-0675">Receptor</keyword>
<dbReference type="Pfam" id="PF07715">
    <property type="entry name" value="Plug"/>
    <property type="match status" value="1"/>
</dbReference>
<dbReference type="PANTHER" id="PTHR32552:SF89">
    <property type="entry name" value="CATECHOLATE SIDEROPHORE RECEPTOR FIU"/>
    <property type="match status" value="1"/>
</dbReference>
<evidence type="ECO:0000256" key="7">
    <source>
        <dbReference type="ARBA" id="ARBA00022729"/>
    </source>
</evidence>
<comment type="caution">
    <text evidence="19">The sequence shown here is derived from an EMBL/GenBank/DDBJ whole genome shotgun (WGS) entry which is preliminary data.</text>
</comment>
<evidence type="ECO:0000256" key="1">
    <source>
        <dbReference type="ARBA" id="ARBA00004571"/>
    </source>
</evidence>